<evidence type="ECO:0000256" key="1">
    <source>
        <dbReference type="SAM" id="MobiDB-lite"/>
    </source>
</evidence>
<dbReference type="RefSeq" id="XP_064663517.1">
    <property type="nucleotide sequence ID" value="XM_064797283.1"/>
</dbReference>
<accession>A0AAV9PP97</accession>
<reference evidence="2 3" key="1">
    <citation type="submission" date="2023-08" db="EMBL/GenBank/DDBJ databases">
        <title>Black Yeasts Isolated from many extreme environments.</title>
        <authorList>
            <person name="Coleine C."/>
            <person name="Stajich J.E."/>
            <person name="Selbmann L."/>
        </authorList>
    </citation>
    <scope>NUCLEOTIDE SEQUENCE [LARGE SCALE GENOMIC DNA]</scope>
    <source>
        <strain evidence="2 3">CCFEE 5935</strain>
    </source>
</reference>
<evidence type="ECO:0000313" key="2">
    <source>
        <dbReference type="EMBL" id="KAK5174879.1"/>
    </source>
</evidence>
<sequence length="329" mass="36376">MPGSLKNADLQQIFRCSPAELKELQSAFKAQTKKLEINQRPYYEQRASEVDPNGVLQEDCWRSVADSRTVFGAMLSAARWGRKPPSDLDERLRRAKNRIASRLNANATRPTRKRTRAASEDSEAEFDQAGRARRRRRSAPKGVVVISSSSEASPPVKGQARKKQRLRRRLPHKSTVQPGSSSAHSPTEELVKFAGSPEQSIARSTTSNLAPFGARGSFGERRIVMPIPASPASCSGDLSATRAVPPLRRRYVKEVVAAGLGPLTARVAKLEEDSARAGGMRQDEDSIKVTSWPELRIKLADLERENAEKDLEIMSLRVELEVKNAGSKR</sequence>
<dbReference type="EMBL" id="JAVRRT010000001">
    <property type="protein sequence ID" value="KAK5174879.1"/>
    <property type="molecule type" value="Genomic_DNA"/>
</dbReference>
<gene>
    <name evidence="2" type="ORF">LTR77_000015</name>
</gene>
<comment type="caution">
    <text evidence="2">The sequence shown here is derived from an EMBL/GenBank/DDBJ whole genome shotgun (WGS) entry which is preliminary data.</text>
</comment>
<organism evidence="2 3">
    <name type="scientific">Saxophila tyrrhenica</name>
    <dbReference type="NCBI Taxonomy" id="1690608"/>
    <lineage>
        <taxon>Eukaryota</taxon>
        <taxon>Fungi</taxon>
        <taxon>Dikarya</taxon>
        <taxon>Ascomycota</taxon>
        <taxon>Pezizomycotina</taxon>
        <taxon>Dothideomycetes</taxon>
        <taxon>Dothideomycetidae</taxon>
        <taxon>Mycosphaerellales</taxon>
        <taxon>Extremaceae</taxon>
        <taxon>Saxophila</taxon>
    </lineage>
</organism>
<feature type="region of interest" description="Disordered" evidence="1">
    <location>
        <begin position="98"/>
        <end position="188"/>
    </location>
</feature>
<protein>
    <submittedName>
        <fullName evidence="2">Uncharacterized protein</fullName>
    </submittedName>
</protein>
<dbReference type="Proteomes" id="UP001337655">
    <property type="component" value="Unassembled WGS sequence"/>
</dbReference>
<evidence type="ECO:0000313" key="3">
    <source>
        <dbReference type="Proteomes" id="UP001337655"/>
    </source>
</evidence>
<keyword evidence="3" id="KW-1185">Reference proteome</keyword>
<dbReference type="AlphaFoldDB" id="A0AAV9PP97"/>
<dbReference type="GeneID" id="89921367"/>
<proteinExistence type="predicted"/>
<feature type="compositionally biased region" description="Polar residues" evidence="1">
    <location>
        <begin position="174"/>
        <end position="185"/>
    </location>
</feature>
<name>A0AAV9PP97_9PEZI</name>
<feature type="compositionally biased region" description="Basic residues" evidence="1">
    <location>
        <begin position="159"/>
        <end position="172"/>
    </location>
</feature>